<protein>
    <submittedName>
        <fullName evidence="3">Uncharacterized protein</fullName>
    </submittedName>
</protein>
<name>A0A494JBF6_9FLAO</name>
<evidence type="ECO:0000313" key="4">
    <source>
        <dbReference type="Proteomes" id="UP000189738"/>
    </source>
</evidence>
<accession>A0A494JBF6</accession>
<evidence type="ECO:0000313" key="2">
    <source>
        <dbReference type="EMBL" id="AQX52414.1"/>
    </source>
</evidence>
<keyword evidence="1" id="KW-0175">Coiled coil</keyword>
<feature type="coiled-coil region" evidence="1">
    <location>
        <begin position="131"/>
        <end position="158"/>
    </location>
</feature>
<reference evidence="3" key="2">
    <citation type="submission" date="2016-06" db="EMBL/GenBank/DDBJ databases">
        <authorList>
            <person name="Nicholson A.C."/>
        </authorList>
    </citation>
    <scope>NUCLEOTIDE SEQUENCE [LARGE SCALE GENOMIC DNA]</scope>
    <source>
        <strain evidence="3">E6809</strain>
    </source>
</reference>
<dbReference type="Proteomes" id="UP000189738">
    <property type="component" value="Chromosome"/>
</dbReference>
<organism evidence="3">
    <name type="scientific">Elizabethkingia anophelis</name>
    <dbReference type="NCBI Taxonomy" id="1117645"/>
    <lineage>
        <taxon>Bacteria</taxon>
        <taxon>Pseudomonadati</taxon>
        <taxon>Bacteroidota</taxon>
        <taxon>Flavobacteriia</taxon>
        <taxon>Flavobacteriales</taxon>
        <taxon>Weeksellaceae</taxon>
        <taxon>Elizabethkingia</taxon>
    </lineage>
</organism>
<dbReference type="AlphaFoldDB" id="A0A494JBF6"/>
<dbReference type="EMBL" id="MAHS01000001">
    <property type="protein sequence ID" value="OPB53411.1"/>
    <property type="molecule type" value="Genomic_DNA"/>
</dbReference>
<evidence type="ECO:0000256" key="1">
    <source>
        <dbReference type="SAM" id="Coils"/>
    </source>
</evidence>
<proteinExistence type="predicted"/>
<gene>
    <name evidence="2" type="ORF">AYC66_17790</name>
    <name evidence="3" type="ORF">BAY09_10880</name>
</gene>
<dbReference type="RefSeq" id="WP_078719776.1">
    <property type="nucleotide sequence ID" value="NZ_CP014339.1"/>
</dbReference>
<reference evidence="2 4" key="1">
    <citation type="submission" date="2016-02" db="EMBL/GenBank/DDBJ databases">
        <authorList>
            <person name="Nicholson A.C."/>
            <person name="Humrighouse B.W."/>
            <person name="Loparev V."/>
            <person name="Emery B."/>
            <person name="Graziano J."/>
            <person name="McQuiston J.R."/>
        </authorList>
    </citation>
    <scope>NUCLEOTIDE SEQUENCE [LARGE SCALE GENOMIC DNA]</scope>
    <source>
        <strain evidence="2 4">E6809</strain>
    </source>
</reference>
<sequence>MKIYRDSKDLPLSRYERIMTTGSYLFLLRDYQDGDEVNGIDEKKLEAHFKEIIQEYIVSLNNISIDFSNYGKLQACRLEIPILYTLIEFLNTIKRLNIQWDIVNESHKSDHLDKLFENIQIKRTYDIDEQIKIVYDRIEKFENDIASIEAKIKKTESKDNSEPTDINDIITNVELVLETNIDIEKISLYRFGVKVKQARKRIDEQIKIQNKRK</sequence>
<evidence type="ECO:0000313" key="3">
    <source>
        <dbReference type="EMBL" id="OPB53411.1"/>
    </source>
</evidence>
<dbReference type="EMBL" id="CP014339">
    <property type="protein sequence ID" value="AQX52414.1"/>
    <property type="molecule type" value="Genomic_DNA"/>
</dbReference>